<protein>
    <submittedName>
        <fullName evidence="7">16S rRNA (Cytosine967-C5)-methyltransferase</fullName>
    </submittedName>
</protein>
<keyword evidence="3 5" id="KW-0949">S-adenosyl-L-methionine</keyword>
<keyword evidence="8" id="KW-1185">Reference proteome</keyword>
<reference evidence="7 8" key="1">
    <citation type="submission" date="2018-10" db="EMBL/GenBank/DDBJ databases">
        <title>Genomic Encyclopedia of Archaeal and Bacterial Type Strains, Phase II (KMG-II): from individual species to whole genera.</title>
        <authorList>
            <person name="Goeker M."/>
        </authorList>
    </citation>
    <scope>NUCLEOTIDE SEQUENCE [LARGE SCALE GENOMIC DNA]</scope>
    <source>
        <strain evidence="7 8">DSM 29317</strain>
    </source>
</reference>
<comment type="caution">
    <text evidence="7">The sequence shown here is derived from an EMBL/GenBank/DDBJ whole genome shotgun (WGS) entry which is preliminary data.</text>
</comment>
<dbReference type="Proteomes" id="UP000271700">
    <property type="component" value="Unassembled WGS sequence"/>
</dbReference>
<dbReference type="OrthoDB" id="9810297at2"/>
<dbReference type="RefSeq" id="WP_010440221.1">
    <property type="nucleotide sequence ID" value="NZ_AEYW01000006.1"/>
</dbReference>
<keyword evidence="2 5" id="KW-0808">Transferase</keyword>
<accession>A0A497ZMM8</accession>
<feature type="domain" description="SAM-dependent MTase RsmB/NOP-type" evidence="6">
    <location>
        <begin position="134"/>
        <end position="402"/>
    </location>
</feature>
<dbReference type="PROSITE" id="PS51686">
    <property type="entry name" value="SAM_MT_RSMB_NOP"/>
    <property type="match status" value="1"/>
</dbReference>
<sequence length="402" mass="43330">MTPAARVQASIDILNEILAGAPVEKALTGWARRSRFAGSKDRAAIRDHVFDALRCKRSFAARGGAETGRGLMIGAMRSSGQDLAQYFSGARYAPTSVTDAEKDRGFQTEAEALDIPDWLWPEFKASLKDEANAAAIALQGRAPVHLRVNRSRADPVEIIQCLSDEGIVVQPHPACDTALEVTAGARKISQCNPYLEGLIELQDAASQAVTAALDLQPGMRVLDYCAGGGGKALALAARAEGVQVFAHDINPGRMADLPARAKRARAEISLLTSDQVSGQAPFDIVLVDAPCSGSGSWRRSPAGKWALTPKRLLELTRIQAMILESVAPLTADAGTIAYATCSMLSVENDAIVDSFLQEHSDWRSGFRKTWLVSHGADGFYSAHLTRTWIRSNNLKEFSPLIY</sequence>
<dbReference type="EMBL" id="RCCT01000001">
    <property type="protein sequence ID" value="RLK10659.1"/>
    <property type="molecule type" value="Genomic_DNA"/>
</dbReference>
<evidence type="ECO:0000256" key="4">
    <source>
        <dbReference type="ARBA" id="ARBA00022884"/>
    </source>
</evidence>
<evidence type="ECO:0000256" key="2">
    <source>
        <dbReference type="ARBA" id="ARBA00022679"/>
    </source>
</evidence>
<dbReference type="InterPro" id="IPR023267">
    <property type="entry name" value="RCMT"/>
</dbReference>
<feature type="active site" description="Nucleophile" evidence="5">
    <location>
        <position position="341"/>
    </location>
</feature>
<dbReference type="PRINTS" id="PR02008">
    <property type="entry name" value="RCMTFAMILY"/>
</dbReference>
<dbReference type="GO" id="GO:0001510">
    <property type="term" value="P:RNA methylation"/>
    <property type="evidence" value="ECO:0007669"/>
    <property type="project" value="InterPro"/>
</dbReference>
<dbReference type="PANTHER" id="PTHR22807">
    <property type="entry name" value="NOP2 YEAST -RELATED NOL1/NOP2/FMU SUN DOMAIN-CONTAINING"/>
    <property type="match status" value="1"/>
</dbReference>
<name>A0A497ZMM8_9RHOB</name>
<dbReference type="SUPFAM" id="SSF53335">
    <property type="entry name" value="S-adenosyl-L-methionine-dependent methyltransferases"/>
    <property type="match status" value="1"/>
</dbReference>
<evidence type="ECO:0000256" key="5">
    <source>
        <dbReference type="PROSITE-ProRule" id="PRU01023"/>
    </source>
</evidence>
<dbReference type="InterPro" id="IPR029063">
    <property type="entry name" value="SAM-dependent_MTases_sf"/>
</dbReference>
<evidence type="ECO:0000313" key="7">
    <source>
        <dbReference type="EMBL" id="RLK10659.1"/>
    </source>
</evidence>
<feature type="binding site" evidence="5">
    <location>
        <position position="248"/>
    </location>
    <ligand>
        <name>S-adenosyl-L-methionine</name>
        <dbReference type="ChEBI" id="CHEBI:59789"/>
    </ligand>
</feature>
<dbReference type="AlphaFoldDB" id="A0A497ZMM8"/>
<dbReference type="InterPro" id="IPR001678">
    <property type="entry name" value="MeTrfase_RsmB-F_NOP2_dom"/>
</dbReference>
<evidence type="ECO:0000256" key="3">
    <source>
        <dbReference type="ARBA" id="ARBA00022691"/>
    </source>
</evidence>
<dbReference type="STRING" id="981384.GCA_000192475_03308"/>
<dbReference type="Gene3D" id="3.30.70.1170">
    <property type="entry name" value="Sun protein, domain 3"/>
    <property type="match status" value="1"/>
</dbReference>
<evidence type="ECO:0000256" key="1">
    <source>
        <dbReference type="ARBA" id="ARBA00022603"/>
    </source>
</evidence>
<feature type="binding site" evidence="5">
    <location>
        <position position="288"/>
    </location>
    <ligand>
        <name>S-adenosyl-L-methionine</name>
        <dbReference type="ChEBI" id="CHEBI:59789"/>
    </ligand>
</feature>
<keyword evidence="1 5" id="KW-0489">Methyltransferase</keyword>
<dbReference type="GO" id="GO:0003723">
    <property type="term" value="F:RNA binding"/>
    <property type="evidence" value="ECO:0007669"/>
    <property type="project" value="UniProtKB-UniRule"/>
</dbReference>
<organism evidence="7 8">
    <name type="scientific">Ruegeria conchae</name>
    <dbReference type="NCBI Taxonomy" id="981384"/>
    <lineage>
        <taxon>Bacteria</taxon>
        <taxon>Pseudomonadati</taxon>
        <taxon>Pseudomonadota</taxon>
        <taxon>Alphaproteobacteria</taxon>
        <taxon>Rhodobacterales</taxon>
        <taxon>Roseobacteraceae</taxon>
        <taxon>Ruegeria</taxon>
    </lineage>
</organism>
<dbReference type="InterPro" id="IPR054728">
    <property type="entry name" value="RsmB-like_ferredoxin"/>
</dbReference>
<dbReference type="PANTHER" id="PTHR22807:SF53">
    <property type="entry name" value="RIBOSOMAL RNA SMALL SUBUNIT METHYLTRANSFERASE B-RELATED"/>
    <property type="match status" value="1"/>
</dbReference>
<gene>
    <name evidence="7" type="ORF">CLV75_0637</name>
</gene>
<keyword evidence="4 5" id="KW-0694">RNA-binding</keyword>
<comment type="similarity">
    <text evidence="5">Belongs to the class I-like SAM-binding methyltransferase superfamily. RsmB/NOP family.</text>
</comment>
<dbReference type="InterPro" id="IPR049560">
    <property type="entry name" value="MeTrfase_RsmB-F_NOP2_cat"/>
</dbReference>
<evidence type="ECO:0000259" key="6">
    <source>
        <dbReference type="PROSITE" id="PS51686"/>
    </source>
</evidence>
<proteinExistence type="inferred from homology"/>
<evidence type="ECO:0000313" key="8">
    <source>
        <dbReference type="Proteomes" id="UP000271700"/>
    </source>
</evidence>
<dbReference type="Pfam" id="PF01189">
    <property type="entry name" value="Methyltr_RsmB-F"/>
    <property type="match status" value="1"/>
</dbReference>
<dbReference type="Gene3D" id="3.40.50.150">
    <property type="entry name" value="Vaccinia Virus protein VP39"/>
    <property type="match status" value="1"/>
</dbReference>
<dbReference type="Pfam" id="PF22458">
    <property type="entry name" value="RsmF-B_ferredox"/>
    <property type="match status" value="1"/>
</dbReference>
<comment type="caution">
    <text evidence="5">Lacks conserved residue(s) required for the propagation of feature annotation.</text>
</comment>
<dbReference type="GO" id="GO:0008173">
    <property type="term" value="F:RNA methyltransferase activity"/>
    <property type="evidence" value="ECO:0007669"/>
    <property type="project" value="InterPro"/>
</dbReference>
<dbReference type="CDD" id="cd02440">
    <property type="entry name" value="AdoMet_MTases"/>
    <property type="match status" value="1"/>
</dbReference>